<evidence type="ECO:0000313" key="3">
    <source>
        <dbReference type="EMBL" id="QMS85468.1"/>
    </source>
</evidence>
<feature type="transmembrane region" description="Helical" evidence="1">
    <location>
        <begin position="335"/>
        <end position="354"/>
    </location>
</feature>
<name>A0A7L7KUL4_9MOLU</name>
<dbReference type="KEGG" id="xcl:G4Z02_06830"/>
<evidence type="ECO:0000256" key="1">
    <source>
        <dbReference type="SAM" id="Phobius"/>
    </source>
</evidence>
<feature type="transmembrane region" description="Helical" evidence="1">
    <location>
        <begin position="97"/>
        <end position="116"/>
    </location>
</feature>
<feature type="transmembrane region" description="Helical" evidence="1">
    <location>
        <begin position="166"/>
        <end position="185"/>
    </location>
</feature>
<dbReference type="Pfam" id="PF12695">
    <property type="entry name" value="Abhydrolase_5"/>
    <property type="match status" value="1"/>
</dbReference>
<dbReference type="AlphaFoldDB" id="A0A7L7KUL4"/>
<accession>A0A7L7KUL4</accession>
<dbReference type="Proteomes" id="UP000514720">
    <property type="component" value="Chromosome"/>
</dbReference>
<feature type="transmembrane region" description="Helical" evidence="1">
    <location>
        <begin position="57"/>
        <end position="77"/>
    </location>
</feature>
<keyword evidence="4" id="KW-1185">Reference proteome</keyword>
<feature type="transmembrane region" description="Helical" evidence="1">
    <location>
        <begin position="191"/>
        <end position="208"/>
    </location>
</feature>
<feature type="transmembrane region" description="Helical" evidence="1">
    <location>
        <begin position="245"/>
        <end position="264"/>
    </location>
</feature>
<feature type="transmembrane region" description="Helical" evidence="1">
    <location>
        <begin position="7"/>
        <end position="30"/>
    </location>
</feature>
<dbReference type="GO" id="GO:0016787">
    <property type="term" value="F:hydrolase activity"/>
    <property type="evidence" value="ECO:0007669"/>
    <property type="project" value="InterPro"/>
</dbReference>
<dbReference type="Gene3D" id="3.40.50.1820">
    <property type="entry name" value="alpha/beta hydrolase"/>
    <property type="match status" value="1"/>
</dbReference>
<proteinExistence type="predicted"/>
<dbReference type="InterPro" id="IPR029058">
    <property type="entry name" value="AB_hydrolase_fold"/>
</dbReference>
<keyword evidence="1" id="KW-1133">Transmembrane helix</keyword>
<feature type="transmembrane region" description="Helical" evidence="1">
    <location>
        <begin position="302"/>
        <end position="323"/>
    </location>
</feature>
<evidence type="ECO:0000313" key="4">
    <source>
        <dbReference type="Proteomes" id="UP000514720"/>
    </source>
</evidence>
<reference evidence="3 4" key="1">
    <citation type="submission" date="2020-02" db="EMBL/GenBank/DDBJ databases">
        <authorList>
            <person name="Zheng R.K."/>
            <person name="Sun C.M."/>
        </authorList>
    </citation>
    <scope>NUCLEOTIDE SEQUENCE [LARGE SCALE GENOMIC DNA]</scope>
    <source>
        <strain evidence="4">zrk13</strain>
    </source>
</reference>
<dbReference type="EMBL" id="CP048914">
    <property type="protein sequence ID" value="QMS85468.1"/>
    <property type="molecule type" value="Genomic_DNA"/>
</dbReference>
<sequence length="562" mass="64523">MSKLDKLFLYSLIGGVVFSLVILLMPTSIYDFYPNPEIYDYGFNYYLWKFRAIDQSMVARVTAWVLFFAHFGSVVYLLNQLKKHQAEKQDGYTKYNVYLLVTNALFIVLHYIHTWLWYDALAQDTPVWSSQGSVIVMLVLILIIENRRRGLFFGKKMPFPKESTRAVMKYHGIYIALATIFTFWYHPMENTSWHIVGFFYMYLLFIQMSFARTKLHQNKYFNVTLEVMVLFHGTAVALYSGNAPWAMFLFGFATIFFITQIYGLGLNKTTIHIMQGLFVLIALATYSGLFNDRAFYEINEVVRIPFIEYGLVFVFVYMIYGWIKLPVKPWVKNTIGGVLIATLGFFTILTVYTMSSYYAEPEMYDAIVDIEGLTRSETSKSIVYETESYDTNIILIPGGKVDTGAYEYLAYLIAQEGYKVTIVKNPFNLAILLPYRANQFYEADKNNVIMGHSLGGVVASMNASRLDYDMLVIMGSYPISDVGDTVTLLLVGSEENLLDNEAYYENRNTLANYTEHIIPGGNHAYFGYYGEQKGDNPAMVTNQENQEYVAGYIVTSIENEVE</sequence>
<dbReference type="InterPro" id="IPR029059">
    <property type="entry name" value="AB_hydrolase_5"/>
</dbReference>
<evidence type="ECO:0000259" key="2">
    <source>
        <dbReference type="Pfam" id="PF12695"/>
    </source>
</evidence>
<gene>
    <name evidence="3" type="ORF">G4Z02_06830</name>
</gene>
<feature type="transmembrane region" description="Helical" evidence="1">
    <location>
        <begin position="220"/>
        <end position="239"/>
    </location>
</feature>
<feature type="transmembrane region" description="Helical" evidence="1">
    <location>
        <begin position="128"/>
        <end position="145"/>
    </location>
</feature>
<organism evidence="3 4">
    <name type="scientific">Candidatus Xianfuyuplasma coldseepsis</name>
    <dbReference type="NCBI Taxonomy" id="2782163"/>
    <lineage>
        <taxon>Bacteria</taxon>
        <taxon>Bacillati</taxon>
        <taxon>Mycoplasmatota</taxon>
        <taxon>Mollicutes</taxon>
        <taxon>Candidatus Izemoplasmatales</taxon>
        <taxon>Candidatus Izemoplasmataceae</taxon>
        <taxon>Candidatus Xianfuyuplasma</taxon>
    </lineage>
</organism>
<keyword evidence="1" id="KW-0812">Transmembrane</keyword>
<dbReference type="SUPFAM" id="SSF53474">
    <property type="entry name" value="alpha/beta-Hydrolases"/>
    <property type="match status" value="1"/>
</dbReference>
<feature type="domain" description="Alpha/beta hydrolase fold-5" evidence="2">
    <location>
        <begin position="393"/>
        <end position="546"/>
    </location>
</feature>
<keyword evidence="1" id="KW-0472">Membrane</keyword>
<dbReference type="RefSeq" id="WP_258877263.1">
    <property type="nucleotide sequence ID" value="NZ_CP048914.1"/>
</dbReference>
<protein>
    <recommendedName>
        <fullName evidence="2">Alpha/beta hydrolase fold-5 domain-containing protein</fullName>
    </recommendedName>
</protein>
<feature type="transmembrane region" description="Helical" evidence="1">
    <location>
        <begin position="271"/>
        <end position="290"/>
    </location>
</feature>